<evidence type="ECO:0000313" key="4">
    <source>
        <dbReference type="Proteomes" id="UP000469430"/>
    </source>
</evidence>
<dbReference type="InterPro" id="IPR043128">
    <property type="entry name" value="Rev_trsase/Diguanyl_cyclase"/>
</dbReference>
<dbReference type="AlphaFoldDB" id="A0A6I4TRF3"/>
<dbReference type="Gene3D" id="3.30.70.270">
    <property type="match status" value="1"/>
</dbReference>
<dbReference type="RefSeq" id="WP_161390158.1">
    <property type="nucleotide sequence ID" value="NZ_JBHSCP010000001.1"/>
</dbReference>
<accession>A0A6I4TRF3</accession>
<evidence type="ECO:0000256" key="1">
    <source>
        <dbReference type="ARBA" id="ARBA00034120"/>
    </source>
</evidence>
<sequence length="439" mass="48787">MKQSLLQKVRTAKNLESAWRTIQENRRSSKSEDVRSDISKYQEDAAGNLRSLQSRLCCRKFKFPPAKGVPIPKLDMKGRKTGRIRPIVLASVESRIVQRAVLNVLVELPSLKPFVKTAYSFGGIRSEKSKTTQTGDKIPRSERMSAVPAAVKAVLDTIEGGARFVACGDIQSFFTKIPKPAVIKIIADATDDAEFTAFFSEAIRVELSNLDDLRKHGADWPIEEIGVAQGNSLSPLLGNIVLAHFDAEMNTGDCHCIRYIDDIIILAPNARAANARLKKAAALLGELGMTLSPEKTSSGAVSIGDGFDFLGINFSPGAVRPAKKAQNNFLASVDALFDEGQKSLNLMRDGNHEKRPHTLLGTLKKLDGMIDGWGKHYWFCNDDQIWKNIDFRVNEKISHFLGYYREVRKSAIQERKMGLLGVSELIRIDREPFRYPKIG</sequence>
<protein>
    <submittedName>
        <fullName evidence="3">RNA-dependent DNA polymerase</fullName>
    </submittedName>
</protein>
<comment type="similarity">
    <text evidence="1">Belongs to the bacterial reverse transcriptase family.</text>
</comment>
<evidence type="ECO:0000259" key="2">
    <source>
        <dbReference type="PROSITE" id="PS50878"/>
    </source>
</evidence>
<dbReference type="InterPro" id="IPR043502">
    <property type="entry name" value="DNA/RNA_pol_sf"/>
</dbReference>
<dbReference type="PANTHER" id="PTHR34047">
    <property type="entry name" value="NUCLEAR INTRON MATURASE 1, MITOCHONDRIAL-RELATED"/>
    <property type="match status" value="1"/>
</dbReference>
<dbReference type="PANTHER" id="PTHR34047:SF8">
    <property type="entry name" value="PROTEIN YKFC"/>
    <property type="match status" value="1"/>
</dbReference>
<evidence type="ECO:0000313" key="3">
    <source>
        <dbReference type="EMBL" id="MXO98526.1"/>
    </source>
</evidence>
<proteinExistence type="inferred from homology"/>
<dbReference type="Proteomes" id="UP000469430">
    <property type="component" value="Unassembled WGS sequence"/>
</dbReference>
<dbReference type="OrthoDB" id="9793236at2"/>
<feature type="domain" description="Reverse transcriptase" evidence="2">
    <location>
        <begin position="52"/>
        <end position="314"/>
    </location>
</feature>
<name>A0A6I4TRF3_9SPHN</name>
<dbReference type="EMBL" id="WTYJ01000001">
    <property type="protein sequence ID" value="MXO98526.1"/>
    <property type="molecule type" value="Genomic_DNA"/>
</dbReference>
<dbReference type="PROSITE" id="PS50878">
    <property type="entry name" value="RT_POL"/>
    <property type="match status" value="1"/>
</dbReference>
<dbReference type="InterPro" id="IPR051083">
    <property type="entry name" value="GrpII_Intron_Splice-Mob/Def"/>
</dbReference>
<dbReference type="Pfam" id="PF00078">
    <property type="entry name" value="RVT_1"/>
    <property type="match status" value="1"/>
</dbReference>
<keyword evidence="4" id="KW-1185">Reference proteome</keyword>
<dbReference type="InterPro" id="IPR000477">
    <property type="entry name" value="RT_dom"/>
</dbReference>
<reference evidence="3 4" key="1">
    <citation type="submission" date="2019-12" db="EMBL/GenBank/DDBJ databases">
        <title>Genomic-based taxomic classification of the family Erythrobacteraceae.</title>
        <authorList>
            <person name="Xu L."/>
        </authorList>
    </citation>
    <scope>NUCLEOTIDE SEQUENCE [LARGE SCALE GENOMIC DNA]</scope>
    <source>
        <strain evidence="3 4">S36</strain>
    </source>
</reference>
<gene>
    <name evidence="3" type="ORF">GRI97_05935</name>
</gene>
<organism evidence="3 4">
    <name type="scientific">Croceibacterium xixiisoli</name>
    <dbReference type="NCBI Taxonomy" id="1476466"/>
    <lineage>
        <taxon>Bacteria</taxon>
        <taxon>Pseudomonadati</taxon>
        <taxon>Pseudomonadota</taxon>
        <taxon>Alphaproteobacteria</taxon>
        <taxon>Sphingomonadales</taxon>
        <taxon>Erythrobacteraceae</taxon>
        <taxon>Croceibacterium</taxon>
    </lineage>
</organism>
<comment type="caution">
    <text evidence="3">The sequence shown here is derived from an EMBL/GenBank/DDBJ whole genome shotgun (WGS) entry which is preliminary data.</text>
</comment>
<dbReference type="SUPFAM" id="SSF56672">
    <property type="entry name" value="DNA/RNA polymerases"/>
    <property type="match status" value="1"/>
</dbReference>